<dbReference type="AlphaFoldDB" id="A0A1W4WEV8"/>
<evidence type="ECO:0000256" key="8">
    <source>
        <dbReference type="ARBA" id="ARBA00023136"/>
    </source>
</evidence>
<dbReference type="PANTHER" id="PTHR12733">
    <property type="entry name" value="MITOCHONDRIAL ATP SYNTHASE B CHAIN"/>
    <property type="match status" value="1"/>
</dbReference>
<dbReference type="STRING" id="224129.A0A1W4WEV8"/>
<gene>
    <name evidence="12" type="primary">LOC108735126</name>
</gene>
<keyword evidence="11" id="KW-1185">Reference proteome</keyword>
<evidence type="ECO:0000313" key="11">
    <source>
        <dbReference type="Proteomes" id="UP000192223"/>
    </source>
</evidence>
<evidence type="ECO:0000256" key="5">
    <source>
        <dbReference type="ARBA" id="ARBA00022792"/>
    </source>
</evidence>
<comment type="similarity">
    <text evidence="1 9">Belongs to the eukaryotic ATPase B chain family.</text>
</comment>
<accession>A0A1W4WEV8</accession>
<dbReference type="SUPFAM" id="SSF161060">
    <property type="entry name" value="ATP synthase B chain-like"/>
    <property type="match status" value="1"/>
</dbReference>
<dbReference type="InterPro" id="IPR008688">
    <property type="entry name" value="ATP_synth_Bsub_B/MI25"/>
</dbReference>
<dbReference type="CTD" id="39143"/>
<reference evidence="12" key="1">
    <citation type="submission" date="2025-08" db="UniProtKB">
        <authorList>
            <consortium name="RefSeq"/>
        </authorList>
    </citation>
    <scope>IDENTIFICATION</scope>
    <source>
        <tissue evidence="12">Entire body</tissue>
    </source>
</reference>
<keyword evidence="3 9" id="KW-0138">CF(0)</keyword>
<evidence type="ECO:0000256" key="7">
    <source>
        <dbReference type="ARBA" id="ARBA00023128"/>
    </source>
</evidence>
<dbReference type="Gene3D" id="1.20.5.2210">
    <property type="match status" value="1"/>
</dbReference>
<sequence length="252" mass="28430">MMLSRGAILTNQQAKALLAFAARTTTTTPVSSASAVSPSSGGSQFPRPVRQEPGKVRLGFVPEEWFQFFYKKTGVTGPYVFATTLSTYLISKEIYVMEHEYYTGLSLLIFCIVGVKKLGPPLAKYLDKEIDEYEKAWNSGREEEKKILAEQIEDEKNLQKSAEGQLLLTEAKKQNVALQLEAAYRARLFSVYETVKKRLDYQVARITAERQVHHKNLVDYVVRKVLASITPDQEKANINKCIADLKTLSKAR</sequence>
<dbReference type="OrthoDB" id="67388at2759"/>
<keyword evidence="5 9" id="KW-0999">Mitochondrion inner membrane</keyword>
<dbReference type="FunCoup" id="A0A1W4WEV8">
    <property type="interactions" value="1144"/>
</dbReference>
<dbReference type="RefSeq" id="XP_018322464.1">
    <property type="nucleotide sequence ID" value="XM_018466962.2"/>
</dbReference>
<evidence type="ECO:0000256" key="2">
    <source>
        <dbReference type="ARBA" id="ARBA00022448"/>
    </source>
</evidence>
<dbReference type="GeneID" id="108735126"/>
<evidence type="ECO:0000256" key="9">
    <source>
        <dbReference type="RuleBase" id="RU368017"/>
    </source>
</evidence>
<dbReference type="InParanoid" id="A0A1W4WEV8"/>
<feature type="compositionally biased region" description="Low complexity" evidence="10">
    <location>
        <begin position="30"/>
        <end position="43"/>
    </location>
</feature>
<comment type="subunit">
    <text evidence="9">F-type ATPases have 2 components, CF(1) - the catalytic core - and CF(0) - the membrane proton channel. CF(1) and CF(0) have multiple subunits.</text>
</comment>
<feature type="region of interest" description="Disordered" evidence="10">
    <location>
        <begin position="30"/>
        <end position="49"/>
    </location>
</feature>
<evidence type="ECO:0000313" key="12">
    <source>
        <dbReference type="RefSeq" id="XP_018322464.1"/>
    </source>
</evidence>
<evidence type="ECO:0000256" key="1">
    <source>
        <dbReference type="ARBA" id="ARBA00007479"/>
    </source>
</evidence>
<dbReference type="GO" id="GO:0005743">
    <property type="term" value="C:mitochondrial inner membrane"/>
    <property type="evidence" value="ECO:0007669"/>
    <property type="project" value="UniProtKB-SubCell"/>
</dbReference>
<dbReference type="GO" id="GO:0046933">
    <property type="term" value="F:proton-transporting ATP synthase activity, rotational mechanism"/>
    <property type="evidence" value="ECO:0007669"/>
    <property type="project" value="TreeGrafter"/>
</dbReference>
<dbReference type="KEGG" id="apln:108735126"/>
<dbReference type="SMR" id="A0A1W4WEV8"/>
<keyword evidence="6 9" id="KW-0406">Ion transport</keyword>
<dbReference type="Proteomes" id="UP000192223">
    <property type="component" value="Unplaced"/>
</dbReference>
<keyword evidence="7 9" id="KW-0496">Mitochondrion</keyword>
<protein>
    <recommendedName>
        <fullName evidence="9">ATP synthase subunit b</fullName>
    </recommendedName>
</protein>
<dbReference type="GO" id="GO:0045259">
    <property type="term" value="C:proton-transporting ATP synthase complex"/>
    <property type="evidence" value="ECO:0007669"/>
    <property type="project" value="UniProtKB-KW"/>
</dbReference>
<evidence type="ECO:0000256" key="10">
    <source>
        <dbReference type="SAM" id="MobiDB-lite"/>
    </source>
</evidence>
<name>A0A1W4WEV8_AGRPL</name>
<comment type="function">
    <text evidence="9">Subunit b, of the mitochondrial membrane ATP synthase complex (F(1)F(0) ATP synthase or Complex V) that produces ATP from ADP in the presence of a proton gradient across the membrane which is generated by electron transport complexes of the respiratory chain. ATP synthase complex consist of a soluble F(1) head domain - the catalytic core - and a membrane F(1) domain - the membrane proton channel. These two domains are linked by a central stalk rotating inside the F(1) region and a stationary peripheral stalk. During catalysis, ATP synthesis in the catalytic domain of F(1) is coupled via a rotary mechanism of the central stalk subunits to proton translocation. In vivo, can only synthesize ATP although its ATP hydrolase activity can be activated artificially in vitro. Part of the complex F(0) domain. Part of the complex F(0) domain and the peripheric stalk, which acts as a stator to hold the catalytic alpha(3)beta(3) subcomplex and subunit a/ATP6 static relative to the rotary elements.</text>
</comment>
<evidence type="ECO:0000256" key="4">
    <source>
        <dbReference type="ARBA" id="ARBA00022781"/>
    </source>
</evidence>
<comment type="subcellular location">
    <subcellularLocation>
        <location evidence="9">Mitochondrion</location>
    </subcellularLocation>
    <subcellularLocation>
        <location evidence="9">Mitochondrion inner membrane</location>
    </subcellularLocation>
</comment>
<dbReference type="PANTHER" id="PTHR12733:SF3">
    <property type="entry name" value="ATP SYNTHASE F(0) COMPLEX SUBUNIT B1, MITOCHONDRIAL"/>
    <property type="match status" value="1"/>
</dbReference>
<keyword evidence="8 9" id="KW-0472">Membrane</keyword>
<proteinExistence type="inferred from homology"/>
<evidence type="ECO:0000256" key="3">
    <source>
        <dbReference type="ARBA" id="ARBA00022547"/>
    </source>
</evidence>
<keyword evidence="2 9" id="KW-0813">Transport</keyword>
<keyword evidence="4 9" id="KW-0375">Hydrogen ion transport</keyword>
<evidence type="ECO:0000256" key="6">
    <source>
        <dbReference type="ARBA" id="ARBA00023065"/>
    </source>
</evidence>
<dbReference type="Pfam" id="PF05405">
    <property type="entry name" value="Mt_ATP-synt_B"/>
    <property type="match status" value="1"/>
</dbReference>
<dbReference type="InterPro" id="IPR013837">
    <property type="entry name" value="ATP_synth_F0_suB"/>
</dbReference>
<organism evidence="11 12">
    <name type="scientific">Agrilus planipennis</name>
    <name type="common">Emerald ash borer</name>
    <name type="synonym">Agrilus marcopoli</name>
    <dbReference type="NCBI Taxonomy" id="224129"/>
    <lineage>
        <taxon>Eukaryota</taxon>
        <taxon>Metazoa</taxon>
        <taxon>Ecdysozoa</taxon>
        <taxon>Arthropoda</taxon>
        <taxon>Hexapoda</taxon>
        <taxon>Insecta</taxon>
        <taxon>Pterygota</taxon>
        <taxon>Neoptera</taxon>
        <taxon>Endopterygota</taxon>
        <taxon>Coleoptera</taxon>
        <taxon>Polyphaga</taxon>
        <taxon>Elateriformia</taxon>
        <taxon>Buprestoidea</taxon>
        <taxon>Buprestidae</taxon>
        <taxon>Agrilinae</taxon>
        <taxon>Agrilus</taxon>
    </lineage>
</organism>